<dbReference type="PANTHER" id="PTHR36918">
    <property type="match status" value="1"/>
</dbReference>
<dbReference type="EMBL" id="CP092900">
    <property type="protein sequence ID" value="UTC24094.1"/>
    <property type="molecule type" value="Genomic_DNA"/>
</dbReference>
<reference evidence="5 6" key="1">
    <citation type="journal article" date="2022" name="Nat. Microbiol.">
        <title>The microbiome of a bacterivorous marine choanoflagellate contains a resource-demanding obligate bacterial associate.</title>
        <authorList>
            <person name="Needham D.M."/>
            <person name="Poirier C."/>
            <person name="Bachy C."/>
            <person name="George E.E."/>
            <person name="Wilken S."/>
            <person name="Yung C.C.M."/>
            <person name="Limardo A.J."/>
            <person name="Morando M."/>
            <person name="Sudek L."/>
            <person name="Malmstrom R.R."/>
            <person name="Keeling P.J."/>
            <person name="Santoro A.E."/>
            <person name="Worden A.Z."/>
        </authorList>
    </citation>
    <scope>NUCLEOTIDE SEQUENCE [LARGE SCALE GENOMIC DNA]</scope>
    <source>
        <strain evidence="5 6">Comchoano-1</strain>
    </source>
</reference>
<accession>A0ABY5DK39</accession>
<protein>
    <submittedName>
        <fullName evidence="5">Protein-export chaperone SecB</fullName>
    </submittedName>
</protein>
<name>A0ABY5DK39_9GAMM</name>
<keyword evidence="4" id="KW-0811">Translocation</keyword>
<organism evidence="5 6">
    <name type="scientific">Candidatus Comchoanobacter bicostacola</name>
    <dbReference type="NCBI Taxonomy" id="2919598"/>
    <lineage>
        <taxon>Bacteria</taxon>
        <taxon>Pseudomonadati</taxon>
        <taxon>Pseudomonadota</taxon>
        <taxon>Gammaproteobacteria</taxon>
        <taxon>Candidatus Comchoanobacterales</taxon>
        <taxon>Candidatus Comchoanobacteraceae</taxon>
        <taxon>Candidatus Comchoanobacter</taxon>
    </lineage>
</organism>
<gene>
    <name evidence="5" type="ORF">MMH89_02485</name>
</gene>
<dbReference type="RefSeq" id="WP_258567878.1">
    <property type="nucleotide sequence ID" value="NZ_CP092900.1"/>
</dbReference>
<evidence type="ECO:0000256" key="1">
    <source>
        <dbReference type="ARBA" id="ARBA00009990"/>
    </source>
</evidence>
<dbReference type="Gene3D" id="3.10.420.10">
    <property type="entry name" value="SecB-like"/>
    <property type="match status" value="1"/>
</dbReference>
<dbReference type="InterPro" id="IPR003708">
    <property type="entry name" value="SecB"/>
</dbReference>
<evidence type="ECO:0000256" key="3">
    <source>
        <dbReference type="ARBA" id="ARBA00022927"/>
    </source>
</evidence>
<evidence type="ECO:0000313" key="5">
    <source>
        <dbReference type="EMBL" id="UTC24094.1"/>
    </source>
</evidence>
<evidence type="ECO:0000313" key="6">
    <source>
        <dbReference type="Proteomes" id="UP001055955"/>
    </source>
</evidence>
<proteinExistence type="inferred from homology"/>
<dbReference type="PANTHER" id="PTHR36918:SF1">
    <property type="entry name" value="PROTEIN-EXPORT PROTEIN SECB"/>
    <property type="match status" value="1"/>
</dbReference>
<comment type="similarity">
    <text evidence="1">Belongs to the SecB family.</text>
</comment>
<keyword evidence="3" id="KW-0653">Protein transport</keyword>
<dbReference type="SUPFAM" id="SSF54611">
    <property type="entry name" value="SecB-like"/>
    <property type="match status" value="1"/>
</dbReference>
<dbReference type="Pfam" id="PF02556">
    <property type="entry name" value="SecB"/>
    <property type="match status" value="1"/>
</dbReference>
<sequence length="144" mass="16107">MAAEAKKEFVIESIWSTSVKFDAITPVHKLMDEWQPAANLDLDVQTEKHGDKHVVKLIISVNVKIKNNEVFNLESTHTAVFNINGYEGDELNQILNSFCPGIIYPYAREKVSSIVSNAGYPPLHLSPVDFDARYRALSETSKAS</sequence>
<keyword evidence="2" id="KW-0813">Transport</keyword>
<dbReference type="InterPro" id="IPR035958">
    <property type="entry name" value="SecB-like_sf"/>
</dbReference>
<dbReference type="PRINTS" id="PR01594">
    <property type="entry name" value="SECBCHAPRONE"/>
</dbReference>
<keyword evidence="6" id="KW-1185">Reference proteome</keyword>
<evidence type="ECO:0000256" key="4">
    <source>
        <dbReference type="ARBA" id="ARBA00023010"/>
    </source>
</evidence>
<dbReference type="Proteomes" id="UP001055955">
    <property type="component" value="Chromosome"/>
</dbReference>
<evidence type="ECO:0000256" key="2">
    <source>
        <dbReference type="ARBA" id="ARBA00022448"/>
    </source>
</evidence>